<gene>
    <name evidence="2" type="ORF">M9Y10_045568</name>
</gene>
<proteinExistence type="inferred from homology"/>
<protein>
    <recommendedName>
        <fullName evidence="4">Sel1 repeat protein</fullName>
    </recommendedName>
</protein>
<dbReference type="SMART" id="SM00671">
    <property type="entry name" value="SEL1"/>
    <property type="match status" value="9"/>
</dbReference>
<dbReference type="EMBL" id="JAPFFF010000009">
    <property type="protein sequence ID" value="KAK8882922.1"/>
    <property type="molecule type" value="Genomic_DNA"/>
</dbReference>
<dbReference type="InterPro" id="IPR011990">
    <property type="entry name" value="TPR-like_helical_dom_sf"/>
</dbReference>
<evidence type="ECO:0000313" key="2">
    <source>
        <dbReference type="EMBL" id="KAK8882922.1"/>
    </source>
</evidence>
<evidence type="ECO:0008006" key="4">
    <source>
        <dbReference type="Google" id="ProtNLM"/>
    </source>
</evidence>
<dbReference type="PROSITE" id="PS51257">
    <property type="entry name" value="PROKAR_LIPOPROTEIN"/>
    <property type="match status" value="1"/>
</dbReference>
<name>A0ABR2JVL6_9EUKA</name>
<dbReference type="PANTHER" id="PTHR11102:SF160">
    <property type="entry name" value="ERAD-ASSOCIATED E3 UBIQUITIN-PROTEIN LIGASE COMPONENT HRD3"/>
    <property type="match status" value="1"/>
</dbReference>
<keyword evidence="3" id="KW-1185">Reference proteome</keyword>
<dbReference type="InterPro" id="IPR050767">
    <property type="entry name" value="Sel1_AlgK"/>
</dbReference>
<comment type="similarity">
    <text evidence="1">Belongs to the sel-1 family.</text>
</comment>
<sequence>MRKAAKYYKLAADKGNILGTFIYGCINYANNFMDSEESIKYIKKAADEGLDEAIERYMCILSNEKELFSRKEAIDYYKLMIAKNNNVKAMFYYASEIFNDQNHNDPLNREAIHYFKLSADNGKIESMDLYGTILERGLSIECDKKKAARYYKMAADGGYHPSMHSYALMLSKGDGIDMDKAEAAKYFKMAADKGNNDAIHIYGDILFIGDGVEIDRSKVIDYLRKSAQKGNFIGKMKYLQTYAFHEDNRYAGYDFKCLLQLFNKQNREQLINYLKRFADKSKNSNAMYSYGKLEENMDYIKEAADKGNIYAMHDYANLNKEKSLIYFKMAADNGLPDSMYKYAMLLINSDIRTADDYLKKAADRGYLEAMHQHALILLKNNDEKEALRYFLMEAEKGNGSIRYNIAKMLHDGKETTQDKPLASYYFKKAADYDNHYDSMMSYAQMCLKGDGIDMTKNESFKYFEKATRQFKEKEAIYKLFFIFVYNSIFNLLLKINNYLFQN</sequence>
<dbReference type="InterPro" id="IPR006597">
    <property type="entry name" value="Sel1-like"/>
</dbReference>
<evidence type="ECO:0000256" key="1">
    <source>
        <dbReference type="ARBA" id="ARBA00038101"/>
    </source>
</evidence>
<dbReference type="Proteomes" id="UP001470230">
    <property type="component" value="Unassembled WGS sequence"/>
</dbReference>
<organism evidence="2 3">
    <name type="scientific">Tritrichomonas musculus</name>
    <dbReference type="NCBI Taxonomy" id="1915356"/>
    <lineage>
        <taxon>Eukaryota</taxon>
        <taxon>Metamonada</taxon>
        <taxon>Parabasalia</taxon>
        <taxon>Tritrichomonadida</taxon>
        <taxon>Tritrichomonadidae</taxon>
        <taxon>Tritrichomonas</taxon>
    </lineage>
</organism>
<dbReference type="SUPFAM" id="SSF81901">
    <property type="entry name" value="HCP-like"/>
    <property type="match status" value="3"/>
</dbReference>
<accession>A0ABR2JVL6</accession>
<evidence type="ECO:0000313" key="3">
    <source>
        <dbReference type="Proteomes" id="UP001470230"/>
    </source>
</evidence>
<reference evidence="2 3" key="1">
    <citation type="submission" date="2024-04" db="EMBL/GenBank/DDBJ databases">
        <title>Tritrichomonas musculus Genome.</title>
        <authorList>
            <person name="Alves-Ferreira E."/>
            <person name="Grigg M."/>
            <person name="Lorenzi H."/>
            <person name="Galac M."/>
        </authorList>
    </citation>
    <scope>NUCLEOTIDE SEQUENCE [LARGE SCALE GENOMIC DNA]</scope>
    <source>
        <strain evidence="2 3">EAF2021</strain>
    </source>
</reference>
<dbReference type="Pfam" id="PF08238">
    <property type="entry name" value="Sel1"/>
    <property type="match status" value="10"/>
</dbReference>
<dbReference type="PANTHER" id="PTHR11102">
    <property type="entry name" value="SEL-1-LIKE PROTEIN"/>
    <property type="match status" value="1"/>
</dbReference>
<comment type="caution">
    <text evidence="2">The sequence shown here is derived from an EMBL/GenBank/DDBJ whole genome shotgun (WGS) entry which is preliminary data.</text>
</comment>
<dbReference type="Gene3D" id="1.25.40.10">
    <property type="entry name" value="Tetratricopeptide repeat domain"/>
    <property type="match status" value="2"/>
</dbReference>